<name>A0AAN8WGJ3_HALRR</name>
<feature type="non-terminal residue" evidence="1">
    <location>
        <position position="1"/>
    </location>
</feature>
<accession>A0AAN8WGJ3</accession>
<dbReference type="AlphaFoldDB" id="A0AAN8WGJ3"/>
<gene>
    <name evidence="1" type="ORF">SK128_018513</name>
</gene>
<organism evidence="1 2">
    <name type="scientific">Halocaridina rubra</name>
    <name type="common">Hawaiian red shrimp</name>
    <dbReference type="NCBI Taxonomy" id="373956"/>
    <lineage>
        <taxon>Eukaryota</taxon>
        <taxon>Metazoa</taxon>
        <taxon>Ecdysozoa</taxon>
        <taxon>Arthropoda</taxon>
        <taxon>Crustacea</taxon>
        <taxon>Multicrustacea</taxon>
        <taxon>Malacostraca</taxon>
        <taxon>Eumalacostraca</taxon>
        <taxon>Eucarida</taxon>
        <taxon>Decapoda</taxon>
        <taxon>Pleocyemata</taxon>
        <taxon>Caridea</taxon>
        <taxon>Atyoidea</taxon>
        <taxon>Atyidae</taxon>
        <taxon>Halocaridina</taxon>
    </lineage>
</organism>
<dbReference type="Proteomes" id="UP001381693">
    <property type="component" value="Unassembled WGS sequence"/>
</dbReference>
<dbReference type="EMBL" id="JAXCGZ010019652">
    <property type="protein sequence ID" value="KAK7065910.1"/>
    <property type="molecule type" value="Genomic_DNA"/>
</dbReference>
<reference evidence="1 2" key="1">
    <citation type="submission" date="2023-11" db="EMBL/GenBank/DDBJ databases">
        <title>Halocaridina rubra genome assembly.</title>
        <authorList>
            <person name="Smith C."/>
        </authorList>
    </citation>
    <scope>NUCLEOTIDE SEQUENCE [LARGE SCALE GENOMIC DNA]</scope>
    <source>
        <strain evidence="1">EP-1</strain>
        <tissue evidence="1">Whole</tissue>
    </source>
</reference>
<evidence type="ECO:0000313" key="1">
    <source>
        <dbReference type="EMBL" id="KAK7065910.1"/>
    </source>
</evidence>
<keyword evidence="2" id="KW-1185">Reference proteome</keyword>
<protein>
    <submittedName>
        <fullName evidence="1">Uncharacterized protein</fullName>
    </submittedName>
</protein>
<sequence length="241" mass="27097">ELFLVTENEDDIDKILVTNFPKLAISRTDCKNLTVISSNISFAEEGPTEQCQGKVFVLRNSITDRIPKDVAKFFAYKSTIQVLDNGHLQFVSMHNSTVRSVSDLRLFSADMTFVDSVIASLGKVSIDKNSSVRFIKSHLTFRQGGYFDVHGELTLESTNVDIKAIHLNPTAKFQMLSPKASWFQNVTMMTQEGSEENAFDTREKNDIDFSLFRDPETSSGIKVNTSLALNFVLLVHVFLLK</sequence>
<comment type="caution">
    <text evidence="1">The sequence shown here is derived from an EMBL/GenBank/DDBJ whole genome shotgun (WGS) entry which is preliminary data.</text>
</comment>
<evidence type="ECO:0000313" key="2">
    <source>
        <dbReference type="Proteomes" id="UP001381693"/>
    </source>
</evidence>
<proteinExistence type="predicted"/>